<evidence type="ECO:0000313" key="3">
    <source>
        <dbReference type="Proteomes" id="UP001161247"/>
    </source>
</evidence>
<evidence type="ECO:0000313" key="2">
    <source>
        <dbReference type="EMBL" id="CAI9104021.1"/>
    </source>
</evidence>
<feature type="compositionally biased region" description="Basic and acidic residues" evidence="1">
    <location>
        <begin position="272"/>
        <end position="289"/>
    </location>
</feature>
<dbReference type="PANTHER" id="PTHR45023">
    <property type="match status" value="1"/>
</dbReference>
<feature type="region of interest" description="Disordered" evidence="1">
    <location>
        <begin position="272"/>
        <end position="301"/>
    </location>
</feature>
<keyword evidence="3" id="KW-1185">Reference proteome</keyword>
<dbReference type="AlphaFoldDB" id="A0AAV1D842"/>
<gene>
    <name evidence="2" type="ORF">OLC1_LOCUS13044</name>
</gene>
<protein>
    <submittedName>
        <fullName evidence="2">OLC1v1002625C1</fullName>
    </submittedName>
</protein>
<organism evidence="2 3">
    <name type="scientific">Oldenlandia corymbosa var. corymbosa</name>
    <dbReference type="NCBI Taxonomy" id="529605"/>
    <lineage>
        <taxon>Eukaryota</taxon>
        <taxon>Viridiplantae</taxon>
        <taxon>Streptophyta</taxon>
        <taxon>Embryophyta</taxon>
        <taxon>Tracheophyta</taxon>
        <taxon>Spermatophyta</taxon>
        <taxon>Magnoliopsida</taxon>
        <taxon>eudicotyledons</taxon>
        <taxon>Gunneridae</taxon>
        <taxon>Pentapetalae</taxon>
        <taxon>asterids</taxon>
        <taxon>lamiids</taxon>
        <taxon>Gentianales</taxon>
        <taxon>Rubiaceae</taxon>
        <taxon>Rubioideae</taxon>
        <taxon>Spermacoceae</taxon>
        <taxon>Hedyotis-Oldenlandia complex</taxon>
        <taxon>Oldenlandia</taxon>
    </lineage>
</organism>
<evidence type="ECO:0000256" key="1">
    <source>
        <dbReference type="SAM" id="MobiDB-lite"/>
    </source>
</evidence>
<proteinExistence type="predicted"/>
<reference evidence="2" key="1">
    <citation type="submission" date="2023-03" db="EMBL/GenBank/DDBJ databases">
        <authorList>
            <person name="Julca I."/>
        </authorList>
    </citation>
    <scope>NUCLEOTIDE SEQUENCE</scope>
</reference>
<dbReference type="PANTHER" id="PTHR45023:SF4">
    <property type="entry name" value="GLYCINE-RICH PROTEIN-RELATED"/>
    <property type="match status" value="1"/>
</dbReference>
<sequence>MKIILRNSSLVRWAVRDGCTFPAFIQKGVRADLRNPTPSVDLARASSHMSGCHHDCHSNQYQERAMLRMPVLFSQRRAYSTQPGLGNVMLINKSVENTDTKSEVQKHHFGWSPDDDKVLASAWLTVSKSNIAGGSRIKKLGWKKITDYLNENKKFGIARNSSAVKAHWHWLKNIICEFNYFYDKLVEEHHGEWNEDQLKQRAHELYYQKNKKEFVYEDVWMMYKGDPTWEAFVSAPKSLKKTRIVEIRERASRSDQDSSFSASEIYSIGQEAAKERNEKKTLNLSEEKSSSTPEKTQAMSKQFEEEERKKAFESIASRVESHAFKSDYEILVRDTGDMNQQQLAAHEHMCNILKAKYNFP</sequence>
<dbReference type="Proteomes" id="UP001161247">
    <property type="component" value="Chromosome 4"/>
</dbReference>
<dbReference type="EMBL" id="OX459121">
    <property type="protein sequence ID" value="CAI9104021.1"/>
    <property type="molecule type" value="Genomic_DNA"/>
</dbReference>
<accession>A0AAV1D842</accession>
<name>A0AAV1D842_OLDCO</name>